<feature type="compositionally biased region" description="Basic and acidic residues" evidence="1">
    <location>
        <begin position="11"/>
        <end position="21"/>
    </location>
</feature>
<keyword evidence="3" id="KW-1185">Reference proteome</keyword>
<dbReference type="AlphaFoldDB" id="A0A5S9F542"/>
<protein>
    <recommendedName>
        <fullName evidence="4">Glutathionylspermidine synthase pre-ATP-grasp-like domain-containing protein</fullName>
    </recommendedName>
</protein>
<dbReference type="EMBL" id="AP019860">
    <property type="protein sequence ID" value="BBM84882.1"/>
    <property type="molecule type" value="Genomic_DNA"/>
</dbReference>
<feature type="region of interest" description="Disordered" evidence="1">
    <location>
        <begin position="1"/>
        <end position="21"/>
    </location>
</feature>
<proteinExistence type="predicted"/>
<gene>
    <name evidence="2" type="ORF">UABAM_03243</name>
</gene>
<dbReference type="OrthoDB" id="9771802at2"/>
<accession>A0A5S9F542</accession>
<dbReference type="RefSeq" id="WP_151969010.1">
    <property type="nucleotide sequence ID" value="NZ_AP019860.1"/>
</dbReference>
<reference evidence="2 3" key="1">
    <citation type="submission" date="2019-08" db="EMBL/GenBank/DDBJ databases">
        <title>Complete genome sequence of Candidatus Uab amorphum.</title>
        <authorList>
            <person name="Shiratori T."/>
            <person name="Suzuki S."/>
            <person name="Kakizawa Y."/>
            <person name="Ishida K."/>
        </authorList>
    </citation>
    <scope>NUCLEOTIDE SEQUENCE [LARGE SCALE GENOMIC DNA]</scope>
    <source>
        <strain evidence="2 3">SRT547</strain>
    </source>
</reference>
<name>A0A5S9F542_UABAM</name>
<evidence type="ECO:0000256" key="1">
    <source>
        <dbReference type="SAM" id="MobiDB-lite"/>
    </source>
</evidence>
<dbReference type="KEGG" id="uam:UABAM_03243"/>
<dbReference type="SUPFAM" id="SSF56059">
    <property type="entry name" value="Glutathione synthetase ATP-binding domain-like"/>
    <property type="match status" value="1"/>
</dbReference>
<dbReference type="Proteomes" id="UP000326354">
    <property type="component" value="Chromosome"/>
</dbReference>
<evidence type="ECO:0008006" key="4">
    <source>
        <dbReference type="Google" id="ProtNLM"/>
    </source>
</evidence>
<feature type="compositionally biased region" description="Basic residues" evidence="1">
    <location>
        <begin position="1"/>
        <end position="10"/>
    </location>
</feature>
<dbReference type="Gene3D" id="3.30.1490.270">
    <property type="match status" value="1"/>
</dbReference>
<evidence type="ECO:0000313" key="2">
    <source>
        <dbReference type="EMBL" id="BBM84882.1"/>
    </source>
</evidence>
<organism evidence="2 3">
    <name type="scientific">Uabimicrobium amorphum</name>
    <dbReference type="NCBI Taxonomy" id="2596890"/>
    <lineage>
        <taxon>Bacteria</taxon>
        <taxon>Pseudomonadati</taxon>
        <taxon>Planctomycetota</taxon>
        <taxon>Candidatus Uabimicrobiia</taxon>
        <taxon>Candidatus Uabimicrobiales</taxon>
        <taxon>Candidatus Uabimicrobiaceae</taxon>
        <taxon>Candidatus Uabimicrobium</taxon>
    </lineage>
</organism>
<sequence>MAKSTKKSSKAKVEKSTAKKKVVDKAVLEDSFHKAEEKTIEWMMKNPEKMIKERKHFMQQLLKKRCCYGGKGGILPITISPLFLKEESMRLIADVGEQLDRILDKVTKAYFEDEYVASYFPYTDIPKEWINWDSGYEKPTILNRHDAIFDGKNLKFIEFNTDNPGGRGWSDISEELFRKHTIYSDLINKFAPPSERRMLRALKDSLLSCYKEWGGKKSNPRVALVSFKKFLAGSDDEIVRDYLIENGIETNFVDARDFEYRKKKLYSGNVPFDIVNLTLRFTFFKRFPNEMKDFLAAIRDNNICCVNHFRALIASHKEALSFITNEENHHYFTEEEAECIKKYVPWTRKMDETITISKEGCDVALQEYVINHQEELVLKPTAGAGGYDVYVGKVTPKDEWIGAVESAIGCPWWIVQEAVDIPEYEFPVLRGNKVVLEKKNLNVNPYIFKGKYVGCLGRISESKVINVSAGGGIIPIFELTSK</sequence>
<evidence type="ECO:0000313" key="3">
    <source>
        <dbReference type="Proteomes" id="UP000326354"/>
    </source>
</evidence>